<name>A0A6G4TTE6_9ACTN</name>
<evidence type="ECO:0000256" key="4">
    <source>
        <dbReference type="ARBA" id="ARBA00022989"/>
    </source>
</evidence>
<dbReference type="GO" id="GO:0005886">
    <property type="term" value="C:plasma membrane"/>
    <property type="evidence" value="ECO:0007669"/>
    <property type="project" value="UniProtKB-SubCell"/>
</dbReference>
<comment type="caution">
    <text evidence="10">The sequence shown here is derived from an EMBL/GenBank/DDBJ whole genome shotgun (WGS) entry which is preliminary data.</text>
</comment>
<feature type="transmembrane region" description="Helical" evidence="7">
    <location>
        <begin position="86"/>
        <end position="105"/>
    </location>
</feature>
<comment type="subcellular location">
    <subcellularLocation>
        <location evidence="1">Cell membrane</location>
        <topology evidence="1">Multi-pass membrane protein</topology>
    </subcellularLocation>
</comment>
<evidence type="ECO:0000259" key="8">
    <source>
        <dbReference type="Pfam" id="PF12805"/>
    </source>
</evidence>
<keyword evidence="11" id="KW-1185">Reference proteome</keyword>
<keyword evidence="2" id="KW-1003">Cell membrane</keyword>
<accession>A0A6G4TTE6</accession>
<evidence type="ECO:0000313" key="10">
    <source>
        <dbReference type="EMBL" id="NGN62297.1"/>
    </source>
</evidence>
<feature type="transmembrane region" description="Helical" evidence="7">
    <location>
        <begin position="136"/>
        <end position="155"/>
    </location>
</feature>
<dbReference type="PANTHER" id="PTHR30509">
    <property type="entry name" value="P-HYDROXYBENZOIC ACID EFFLUX PUMP SUBUNIT-RELATED"/>
    <property type="match status" value="1"/>
</dbReference>
<sequence length="698" mass="74047">MTPARARPPARAHSWSRALRDAARAGVSVERASLTPLIALRGAVGVGLILAWALWVGSPALAVSSAFGAFASGVASFQRSWRPRPALALGAAAGLAVSSFCGYLAAGHPALFLVLLAVWSFGAGMGWAIGPVSGVVSALTVAAMLIVVTLPTSVAEAAMHAGIIALGGLLQATLIVLFPVRPWGNRRDALADALAAVADYARRLREDPYAPFDPQPLMEAREAAAVTPRQARRRPRQLHGYRTLAESIRPVLASLADPVVGAAAEGPERDRVRELLRAAATVLDATARAVRRGESVRIPEQALDVLKVPEDGPVLPPGPARKAALRLIALTEEVVEAAQEPVEVAPSASGTGPAHLRRPTGPGLLRVALRAVRRELRWSSPVFRHAVRLSAVVSAAYLLAQMLPQQHWYWGALTVVMVLRPDFSQTYQRGAARLVGTIAGVGIAGGVLALVHAGPRLSALLAVLAVGLLYLLMPLGYAAVSACTGAYVVFLLGIVGEDWAQTVWERIALTLLGGVLATVSYALFPAWESPWLRDRLARWLTANSRYAAAVFAANAEEPSKDRQRAVRQALLDARAARMEWEEATARADSEPVRHRGLSRRKAAEARDTQITAGRLAMLLEAHTPNGPAEPEARDFAAALTEATADAAAAVRERRPVDWAPVHAALARWQRDAEHPGGVALRVADLLTAELDEFAAAVG</sequence>
<dbReference type="InterPro" id="IPR049453">
    <property type="entry name" value="Memb_transporter_dom"/>
</dbReference>
<keyword evidence="5 7" id="KW-0472">Membrane</keyword>
<dbReference type="PANTHER" id="PTHR30509:SF9">
    <property type="entry name" value="MULTIDRUG RESISTANCE PROTEIN MDTO"/>
    <property type="match status" value="1"/>
</dbReference>
<feature type="transmembrane region" description="Helical" evidence="7">
    <location>
        <begin position="161"/>
        <end position="180"/>
    </location>
</feature>
<keyword evidence="3 7" id="KW-0812">Transmembrane</keyword>
<evidence type="ECO:0000256" key="6">
    <source>
        <dbReference type="ARBA" id="ARBA00043993"/>
    </source>
</evidence>
<dbReference type="Proteomes" id="UP000481583">
    <property type="component" value="Unassembled WGS sequence"/>
</dbReference>
<evidence type="ECO:0000313" key="11">
    <source>
        <dbReference type="Proteomes" id="UP000481583"/>
    </source>
</evidence>
<evidence type="ECO:0000256" key="5">
    <source>
        <dbReference type="ARBA" id="ARBA00023136"/>
    </source>
</evidence>
<evidence type="ECO:0000259" key="9">
    <source>
        <dbReference type="Pfam" id="PF13515"/>
    </source>
</evidence>
<dbReference type="Pfam" id="PF13515">
    <property type="entry name" value="FUSC_2"/>
    <property type="match status" value="1"/>
</dbReference>
<feature type="transmembrane region" description="Helical" evidence="7">
    <location>
        <begin position="430"/>
        <end position="451"/>
    </location>
</feature>
<feature type="transmembrane region" description="Helical" evidence="7">
    <location>
        <begin position="478"/>
        <end position="495"/>
    </location>
</feature>
<gene>
    <name evidence="10" type="ORF">G5C51_00015</name>
</gene>
<comment type="similarity">
    <text evidence="6">Belongs to the YccS/YhfK family.</text>
</comment>
<evidence type="ECO:0000256" key="7">
    <source>
        <dbReference type="SAM" id="Phobius"/>
    </source>
</evidence>
<proteinExistence type="inferred from homology"/>
<dbReference type="EMBL" id="JAAKZV010000001">
    <property type="protein sequence ID" value="NGN62297.1"/>
    <property type="molecule type" value="Genomic_DNA"/>
</dbReference>
<dbReference type="RefSeq" id="WP_165229322.1">
    <property type="nucleotide sequence ID" value="NZ_JAAKZV010000001.1"/>
</dbReference>
<feature type="domain" description="Integral membrane bound transporter" evidence="9">
    <location>
        <begin position="396"/>
        <end position="518"/>
    </location>
</feature>
<protein>
    <submittedName>
        <fullName evidence="10">FUSC family protein</fullName>
    </submittedName>
</protein>
<evidence type="ECO:0000256" key="1">
    <source>
        <dbReference type="ARBA" id="ARBA00004651"/>
    </source>
</evidence>
<keyword evidence="4 7" id="KW-1133">Transmembrane helix</keyword>
<feature type="domain" description="Integral membrane protein YccS N-terminal" evidence="8">
    <location>
        <begin position="93"/>
        <end position="202"/>
    </location>
</feature>
<evidence type="ECO:0000256" key="2">
    <source>
        <dbReference type="ARBA" id="ARBA00022475"/>
    </source>
</evidence>
<dbReference type="InterPro" id="IPR032692">
    <property type="entry name" value="YccS_N"/>
</dbReference>
<dbReference type="Pfam" id="PF12805">
    <property type="entry name" value="FUSC-like"/>
    <property type="match status" value="1"/>
</dbReference>
<organism evidence="10 11">
    <name type="scientific">Streptomyces coryli</name>
    <dbReference type="NCBI Taxonomy" id="1128680"/>
    <lineage>
        <taxon>Bacteria</taxon>
        <taxon>Bacillati</taxon>
        <taxon>Actinomycetota</taxon>
        <taxon>Actinomycetes</taxon>
        <taxon>Kitasatosporales</taxon>
        <taxon>Streptomycetaceae</taxon>
        <taxon>Streptomyces</taxon>
    </lineage>
</organism>
<dbReference type="AlphaFoldDB" id="A0A6G4TTE6"/>
<evidence type="ECO:0000256" key="3">
    <source>
        <dbReference type="ARBA" id="ARBA00022692"/>
    </source>
</evidence>
<feature type="transmembrane region" description="Helical" evidence="7">
    <location>
        <begin position="507"/>
        <end position="527"/>
    </location>
</feature>
<reference evidence="10 11" key="1">
    <citation type="submission" date="2020-02" db="EMBL/GenBank/DDBJ databases">
        <title>Whole-genome analyses of novel actinobacteria.</title>
        <authorList>
            <person name="Sahin N."/>
        </authorList>
    </citation>
    <scope>NUCLEOTIDE SEQUENCE [LARGE SCALE GENOMIC DNA]</scope>
    <source>
        <strain evidence="10 11">A7024</strain>
    </source>
</reference>